<evidence type="ECO:0000256" key="2">
    <source>
        <dbReference type="ARBA" id="ARBA00023125"/>
    </source>
</evidence>
<dbReference type="InterPro" id="IPR002818">
    <property type="entry name" value="DJ-1/PfpI"/>
</dbReference>
<name>A0ABN3UEB1_9ACTN</name>
<dbReference type="Proteomes" id="UP001501842">
    <property type="component" value="Unassembled WGS sequence"/>
</dbReference>
<protein>
    <submittedName>
        <fullName evidence="5">Helix-turn-helix domain-containing protein</fullName>
    </submittedName>
</protein>
<dbReference type="SUPFAM" id="SSF52317">
    <property type="entry name" value="Class I glutamine amidotransferase-like"/>
    <property type="match status" value="1"/>
</dbReference>
<dbReference type="InterPro" id="IPR018060">
    <property type="entry name" value="HTH_AraC"/>
</dbReference>
<dbReference type="SMART" id="SM00342">
    <property type="entry name" value="HTH_ARAC"/>
    <property type="match status" value="1"/>
</dbReference>
<accession>A0ABN3UEB1</accession>
<dbReference type="Gene3D" id="3.40.50.880">
    <property type="match status" value="1"/>
</dbReference>
<dbReference type="InterPro" id="IPR029062">
    <property type="entry name" value="Class_I_gatase-like"/>
</dbReference>
<dbReference type="InterPro" id="IPR018062">
    <property type="entry name" value="HTH_AraC-typ_CS"/>
</dbReference>
<dbReference type="PROSITE" id="PS00041">
    <property type="entry name" value="HTH_ARAC_FAMILY_1"/>
    <property type="match status" value="1"/>
</dbReference>
<keyword evidence="1" id="KW-0805">Transcription regulation</keyword>
<dbReference type="EMBL" id="BAAATZ010000019">
    <property type="protein sequence ID" value="GAA2731182.1"/>
    <property type="molecule type" value="Genomic_DNA"/>
</dbReference>
<keyword evidence="3" id="KW-0804">Transcription</keyword>
<evidence type="ECO:0000313" key="5">
    <source>
        <dbReference type="EMBL" id="GAA2731182.1"/>
    </source>
</evidence>
<keyword evidence="2" id="KW-0238">DNA-binding</keyword>
<dbReference type="Pfam" id="PF01965">
    <property type="entry name" value="DJ-1_PfpI"/>
    <property type="match status" value="1"/>
</dbReference>
<keyword evidence="6" id="KW-1185">Reference proteome</keyword>
<dbReference type="InterPro" id="IPR052158">
    <property type="entry name" value="INH-QAR"/>
</dbReference>
<evidence type="ECO:0000256" key="1">
    <source>
        <dbReference type="ARBA" id="ARBA00023015"/>
    </source>
</evidence>
<evidence type="ECO:0000313" key="6">
    <source>
        <dbReference type="Proteomes" id="UP001501842"/>
    </source>
</evidence>
<evidence type="ECO:0000256" key="3">
    <source>
        <dbReference type="ARBA" id="ARBA00023163"/>
    </source>
</evidence>
<feature type="domain" description="HTH araC/xylS-type" evidence="4">
    <location>
        <begin position="213"/>
        <end position="311"/>
    </location>
</feature>
<reference evidence="5 6" key="1">
    <citation type="journal article" date="2019" name="Int. J. Syst. Evol. Microbiol.">
        <title>The Global Catalogue of Microorganisms (GCM) 10K type strain sequencing project: providing services to taxonomists for standard genome sequencing and annotation.</title>
        <authorList>
            <consortium name="The Broad Institute Genomics Platform"/>
            <consortium name="The Broad Institute Genome Sequencing Center for Infectious Disease"/>
            <person name="Wu L."/>
            <person name="Ma J."/>
        </authorList>
    </citation>
    <scope>NUCLEOTIDE SEQUENCE [LARGE SCALE GENOMIC DNA]</scope>
    <source>
        <strain evidence="5 6">JCM 8201</strain>
    </source>
</reference>
<dbReference type="Pfam" id="PF12833">
    <property type="entry name" value="HTH_18"/>
    <property type="match status" value="1"/>
</dbReference>
<proteinExistence type="predicted"/>
<sequence length="317" mass="34310">MRIAIHAFNGITMFHLSVPQLVFTEVDRLGIAPEWTTVLWSADGGAVKTSEGHTLGPVEGPEALDGADILIMPSWPESLPEADADLVGHLRRAHARGAEIAGLCLGAFAVADTGLLAGRSAVTHWAAMERFSARHPDIAVDTSVLYIDHGDVMTSAGTASGLDACLHLVRKHLGAAAANRLARAMVVAPHREGGQAQYIERPVPRAGSDTPIAEVMAWALGNLDTPLHIDALAERARLSRRSFVRRFRESTGSTPARWVLDQRLDKARELLETTSWGVDRIASHCGFGSEVTLRQNFNARYATTPGRYRRRFSGQSG</sequence>
<evidence type="ECO:0000259" key="4">
    <source>
        <dbReference type="PROSITE" id="PS01124"/>
    </source>
</evidence>
<dbReference type="Gene3D" id="1.10.10.60">
    <property type="entry name" value="Homeodomain-like"/>
    <property type="match status" value="1"/>
</dbReference>
<dbReference type="CDD" id="cd03137">
    <property type="entry name" value="GATase1_AraC_1"/>
    <property type="match status" value="1"/>
</dbReference>
<dbReference type="PANTHER" id="PTHR43130">
    <property type="entry name" value="ARAC-FAMILY TRANSCRIPTIONAL REGULATOR"/>
    <property type="match status" value="1"/>
</dbReference>
<dbReference type="PANTHER" id="PTHR43130:SF3">
    <property type="entry name" value="HTH-TYPE TRANSCRIPTIONAL REGULATOR RV1931C"/>
    <property type="match status" value="1"/>
</dbReference>
<comment type="caution">
    <text evidence="5">The sequence shown here is derived from an EMBL/GenBank/DDBJ whole genome shotgun (WGS) entry which is preliminary data.</text>
</comment>
<dbReference type="SUPFAM" id="SSF46689">
    <property type="entry name" value="Homeodomain-like"/>
    <property type="match status" value="2"/>
</dbReference>
<dbReference type="RefSeq" id="WP_344452728.1">
    <property type="nucleotide sequence ID" value="NZ_BAAATZ010000019.1"/>
</dbReference>
<dbReference type="InterPro" id="IPR009057">
    <property type="entry name" value="Homeodomain-like_sf"/>
</dbReference>
<dbReference type="PROSITE" id="PS01124">
    <property type="entry name" value="HTH_ARAC_FAMILY_2"/>
    <property type="match status" value="1"/>
</dbReference>
<gene>
    <name evidence="5" type="ORF">GCM10010439_46070</name>
</gene>
<organism evidence="5 6">
    <name type="scientific">Actinocorallia aurantiaca</name>
    <dbReference type="NCBI Taxonomy" id="46204"/>
    <lineage>
        <taxon>Bacteria</taxon>
        <taxon>Bacillati</taxon>
        <taxon>Actinomycetota</taxon>
        <taxon>Actinomycetes</taxon>
        <taxon>Streptosporangiales</taxon>
        <taxon>Thermomonosporaceae</taxon>
        <taxon>Actinocorallia</taxon>
    </lineage>
</organism>